<evidence type="ECO:0000313" key="1">
    <source>
        <dbReference type="EMBL" id="VEL12849.1"/>
    </source>
</evidence>
<sequence length="195" mass="22082">MHTAAATSSLGSGSTPANSVVNAPAGMSEQKACFEVVTIAMHSVRQCKCHRRKVEVKRQCCVPPPRSRLHCQTERGRKIRVLTRYTLVQGRVRSLQLVLATDTLDGTCREYSLIVFDKKLETQTQMTTKQIICPVKKVHEVCDRKSGLWQQTLVHYIRKGCQCQSVRSVKRGKCGKICPTYTYSLPFRGKLYIRH</sequence>
<gene>
    <name evidence="1" type="ORF">PXEA_LOCUS6289</name>
</gene>
<organism evidence="1 2">
    <name type="scientific">Protopolystoma xenopodis</name>
    <dbReference type="NCBI Taxonomy" id="117903"/>
    <lineage>
        <taxon>Eukaryota</taxon>
        <taxon>Metazoa</taxon>
        <taxon>Spiralia</taxon>
        <taxon>Lophotrochozoa</taxon>
        <taxon>Platyhelminthes</taxon>
        <taxon>Monogenea</taxon>
        <taxon>Polyopisthocotylea</taxon>
        <taxon>Polystomatidea</taxon>
        <taxon>Polystomatidae</taxon>
        <taxon>Protopolystoma</taxon>
    </lineage>
</organism>
<dbReference type="EMBL" id="CAAALY010016039">
    <property type="protein sequence ID" value="VEL12849.1"/>
    <property type="molecule type" value="Genomic_DNA"/>
</dbReference>
<dbReference type="Proteomes" id="UP000784294">
    <property type="component" value="Unassembled WGS sequence"/>
</dbReference>
<proteinExistence type="predicted"/>
<name>A0A448WIV4_9PLAT</name>
<comment type="caution">
    <text evidence="1">The sequence shown here is derived from an EMBL/GenBank/DDBJ whole genome shotgun (WGS) entry which is preliminary data.</text>
</comment>
<keyword evidence="2" id="KW-1185">Reference proteome</keyword>
<protein>
    <submittedName>
        <fullName evidence="1">Uncharacterized protein</fullName>
    </submittedName>
</protein>
<reference evidence="1" key="1">
    <citation type="submission" date="2018-11" db="EMBL/GenBank/DDBJ databases">
        <authorList>
            <consortium name="Pathogen Informatics"/>
        </authorList>
    </citation>
    <scope>NUCLEOTIDE SEQUENCE</scope>
</reference>
<accession>A0A448WIV4</accession>
<evidence type="ECO:0000313" key="2">
    <source>
        <dbReference type="Proteomes" id="UP000784294"/>
    </source>
</evidence>
<dbReference type="AlphaFoldDB" id="A0A448WIV4"/>